<gene>
    <name evidence="1" type="ORF">DPMN_119676</name>
</gene>
<accession>A0A9D4GJ63</accession>
<organism evidence="1 2">
    <name type="scientific">Dreissena polymorpha</name>
    <name type="common">Zebra mussel</name>
    <name type="synonym">Mytilus polymorpha</name>
    <dbReference type="NCBI Taxonomy" id="45954"/>
    <lineage>
        <taxon>Eukaryota</taxon>
        <taxon>Metazoa</taxon>
        <taxon>Spiralia</taxon>
        <taxon>Lophotrochozoa</taxon>
        <taxon>Mollusca</taxon>
        <taxon>Bivalvia</taxon>
        <taxon>Autobranchia</taxon>
        <taxon>Heteroconchia</taxon>
        <taxon>Euheterodonta</taxon>
        <taxon>Imparidentia</taxon>
        <taxon>Neoheterodontei</taxon>
        <taxon>Myida</taxon>
        <taxon>Dreissenoidea</taxon>
        <taxon>Dreissenidae</taxon>
        <taxon>Dreissena</taxon>
    </lineage>
</organism>
<dbReference type="AlphaFoldDB" id="A0A9D4GJ63"/>
<protein>
    <submittedName>
        <fullName evidence="1">Uncharacterized protein</fullName>
    </submittedName>
</protein>
<dbReference type="EMBL" id="JAIWYP010000005">
    <property type="protein sequence ID" value="KAH3818080.1"/>
    <property type="molecule type" value="Genomic_DNA"/>
</dbReference>
<reference evidence="1" key="2">
    <citation type="submission" date="2020-11" db="EMBL/GenBank/DDBJ databases">
        <authorList>
            <person name="McCartney M.A."/>
            <person name="Auch B."/>
            <person name="Kono T."/>
            <person name="Mallez S."/>
            <person name="Becker A."/>
            <person name="Gohl D.M."/>
            <person name="Silverstein K.A.T."/>
            <person name="Koren S."/>
            <person name="Bechman K.B."/>
            <person name="Herman A."/>
            <person name="Abrahante J.E."/>
            <person name="Garbe J."/>
        </authorList>
    </citation>
    <scope>NUCLEOTIDE SEQUENCE</scope>
    <source>
        <strain evidence="1">Duluth1</strain>
        <tissue evidence="1">Whole animal</tissue>
    </source>
</reference>
<proteinExistence type="predicted"/>
<comment type="caution">
    <text evidence="1">The sequence shown here is derived from an EMBL/GenBank/DDBJ whole genome shotgun (WGS) entry which is preliminary data.</text>
</comment>
<reference evidence="1" key="1">
    <citation type="journal article" date="2019" name="bioRxiv">
        <title>The Genome of the Zebra Mussel, Dreissena polymorpha: A Resource for Invasive Species Research.</title>
        <authorList>
            <person name="McCartney M.A."/>
            <person name="Auch B."/>
            <person name="Kono T."/>
            <person name="Mallez S."/>
            <person name="Zhang Y."/>
            <person name="Obille A."/>
            <person name="Becker A."/>
            <person name="Abrahante J.E."/>
            <person name="Garbe J."/>
            <person name="Badalamenti J.P."/>
            <person name="Herman A."/>
            <person name="Mangelson H."/>
            <person name="Liachko I."/>
            <person name="Sullivan S."/>
            <person name="Sone E.D."/>
            <person name="Koren S."/>
            <person name="Silverstein K.A.T."/>
            <person name="Beckman K.B."/>
            <person name="Gohl D.M."/>
        </authorList>
    </citation>
    <scope>NUCLEOTIDE SEQUENCE</scope>
    <source>
        <strain evidence="1">Duluth1</strain>
        <tissue evidence="1">Whole animal</tissue>
    </source>
</reference>
<evidence type="ECO:0000313" key="2">
    <source>
        <dbReference type="Proteomes" id="UP000828390"/>
    </source>
</evidence>
<keyword evidence="2" id="KW-1185">Reference proteome</keyword>
<sequence>MFPHSKTRSILINTIKHLLTEKLRINFDSILIDDVFRLPSRTGIMPILVRFALLQDRDRILKAFRGKRKEGDP</sequence>
<name>A0A9D4GJ63_DREPO</name>
<evidence type="ECO:0000313" key="1">
    <source>
        <dbReference type="EMBL" id="KAH3818080.1"/>
    </source>
</evidence>
<dbReference type="Proteomes" id="UP000828390">
    <property type="component" value="Unassembled WGS sequence"/>
</dbReference>